<organism evidence="1 2">
    <name type="scientific">Moorena producens 3L</name>
    <dbReference type="NCBI Taxonomy" id="489825"/>
    <lineage>
        <taxon>Bacteria</taxon>
        <taxon>Bacillati</taxon>
        <taxon>Cyanobacteriota</taxon>
        <taxon>Cyanophyceae</taxon>
        <taxon>Coleofasciculales</taxon>
        <taxon>Coleofasciculaceae</taxon>
        <taxon>Moorena</taxon>
    </lineage>
</organism>
<proteinExistence type="predicted"/>
<dbReference type="EMBL" id="GL890840">
    <property type="protein sequence ID" value="EGJ34117.1"/>
    <property type="molecule type" value="Genomic_DNA"/>
</dbReference>
<reference evidence="2" key="1">
    <citation type="journal article" date="2011" name="Proc. Natl. Acad. Sci. U.S.A.">
        <title>Genomic insights into the physiology and ecology of the marine filamentous cyanobacterium Lyngbya majuscula.</title>
        <authorList>
            <person name="Jones A.C."/>
            <person name="Monroe E.A."/>
            <person name="Podell S."/>
            <person name="Hess W.R."/>
            <person name="Klages S."/>
            <person name="Esquenazi E."/>
            <person name="Niessen S."/>
            <person name="Hoover H."/>
            <person name="Rothmann M."/>
            <person name="Lasken R.S."/>
            <person name="Yates J.R.III."/>
            <person name="Reinhardt R."/>
            <person name="Kube M."/>
            <person name="Burkart M.D."/>
            <person name="Allen E.E."/>
            <person name="Dorrestein P.C."/>
            <person name="Gerwick W.H."/>
            <person name="Gerwick L."/>
        </authorList>
    </citation>
    <scope>NUCLEOTIDE SEQUENCE [LARGE SCALE GENOMIC DNA]</scope>
    <source>
        <strain evidence="2">3L</strain>
    </source>
</reference>
<protein>
    <submittedName>
        <fullName evidence="1">Uncharacterized protein</fullName>
    </submittedName>
</protein>
<dbReference type="HOGENOM" id="CLU_2955530_0_0_3"/>
<gene>
    <name evidence="1" type="ORF">LYNGBM3L_23420</name>
</gene>
<evidence type="ECO:0000313" key="1">
    <source>
        <dbReference type="EMBL" id="EGJ34117.1"/>
    </source>
</evidence>
<sequence length="59" mass="6845">MITSERAQKQDRLLRALRGLNRKAFDELMPRFSAVYEQFANNSYNNKVKILATLLVMGI</sequence>
<accession>F4XN58</accession>
<dbReference type="AlphaFoldDB" id="F4XN58"/>
<dbReference type="Proteomes" id="UP000003959">
    <property type="component" value="Unassembled WGS sequence"/>
</dbReference>
<keyword evidence="2" id="KW-1185">Reference proteome</keyword>
<name>F4XN58_9CYAN</name>
<evidence type="ECO:0000313" key="2">
    <source>
        <dbReference type="Proteomes" id="UP000003959"/>
    </source>
</evidence>
<dbReference type="RefSeq" id="WP_008181241.1">
    <property type="nucleotide sequence ID" value="NZ_GL890840.1"/>
</dbReference>